<dbReference type="Proteomes" id="UP001500305">
    <property type="component" value="Unassembled WGS sequence"/>
</dbReference>
<dbReference type="InterPro" id="IPR050491">
    <property type="entry name" value="AmpC-like"/>
</dbReference>
<dbReference type="PANTHER" id="PTHR46825:SF7">
    <property type="entry name" value="D-ALANYL-D-ALANINE CARBOXYPEPTIDASE"/>
    <property type="match status" value="1"/>
</dbReference>
<evidence type="ECO:0000313" key="3">
    <source>
        <dbReference type="Proteomes" id="UP001500305"/>
    </source>
</evidence>
<gene>
    <name evidence="2" type="ORF">GCM10010430_79490</name>
</gene>
<protein>
    <submittedName>
        <fullName evidence="2">Serine hydrolase domain-containing protein</fullName>
    </submittedName>
</protein>
<dbReference type="Pfam" id="PF00144">
    <property type="entry name" value="Beta-lactamase"/>
    <property type="match status" value="1"/>
</dbReference>
<dbReference type="PANTHER" id="PTHR46825">
    <property type="entry name" value="D-ALANYL-D-ALANINE-CARBOXYPEPTIDASE/ENDOPEPTIDASE AMPH"/>
    <property type="match status" value="1"/>
</dbReference>
<dbReference type="SUPFAM" id="SSF56601">
    <property type="entry name" value="beta-lactamase/transpeptidase-like"/>
    <property type="match status" value="1"/>
</dbReference>
<comment type="caution">
    <text evidence="2">The sequence shown here is derived from an EMBL/GenBank/DDBJ whole genome shotgun (WGS) entry which is preliminary data.</text>
</comment>
<feature type="domain" description="Beta-lactamase-related" evidence="1">
    <location>
        <begin position="23"/>
        <end position="303"/>
    </location>
</feature>
<proteinExistence type="predicted"/>
<organism evidence="2 3">
    <name type="scientific">Kitasatospora cystarginea</name>
    <dbReference type="NCBI Taxonomy" id="58350"/>
    <lineage>
        <taxon>Bacteria</taxon>
        <taxon>Bacillati</taxon>
        <taxon>Actinomycetota</taxon>
        <taxon>Actinomycetes</taxon>
        <taxon>Kitasatosporales</taxon>
        <taxon>Streptomycetaceae</taxon>
        <taxon>Kitasatospora</taxon>
    </lineage>
</organism>
<dbReference type="InterPro" id="IPR001466">
    <property type="entry name" value="Beta-lactam-related"/>
</dbReference>
<name>A0ABP5S0N3_9ACTN</name>
<accession>A0ABP5S0N3</accession>
<dbReference type="GO" id="GO:0016787">
    <property type="term" value="F:hydrolase activity"/>
    <property type="evidence" value="ECO:0007669"/>
    <property type="project" value="UniProtKB-KW"/>
</dbReference>
<dbReference type="InterPro" id="IPR012338">
    <property type="entry name" value="Beta-lactam/transpept-like"/>
</dbReference>
<dbReference type="Gene3D" id="3.40.710.10">
    <property type="entry name" value="DD-peptidase/beta-lactamase superfamily"/>
    <property type="match status" value="1"/>
</dbReference>
<sequence length="379" mass="40688">MQPGTSTAAVGSPGDTDRTALAQALDELIAAGATGVQLRVYDRLGEWTATAGVAERGSPGPVPADGLFRMGSVTKTFVAAVLLLLTGDGEVHLDDPVDRYLPRFGLDDRLTVRMLLMHVSGLYNYSGENRLDGSSGPGIFPADGEEYVRNLATPYEPDELVRFALEKPAHFAPGTGFGYSNTNYILAGLLIEEITGAPYARQVHDRITAPLGLTDTTVPGRQTDIPGPHAHGYLGYRHQGELKVVDVTRSNPSWYWAAGEIISTTRDLDAFLAALLDGRLLPPPLLAEMLSFTPPPPHPGVSTGMFRREFAPGCTGIGHFGSVPGYLCHAYSTFDCTARLVMSVTKGAVDRFDPPVFSKFRAAVDRALAVCFSSLVRRP</sequence>
<keyword evidence="3" id="KW-1185">Reference proteome</keyword>
<dbReference type="EMBL" id="BAAATR010000088">
    <property type="protein sequence ID" value="GAA2281579.1"/>
    <property type="molecule type" value="Genomic_DNA"/>
</dbReference>
<reference evidence="3" key="1">
    <citation type="journal article" date="2019" name="Int. J. Syst. Evol. Microbiol.">
        <title>The Global Catalogue of Microorganisms (GCM) 10K type strain sequencing project: providing services to taxonomists for standard genome sequencing and annotation.</title>
        <authorList>
            <consortium name="The Broad Institute Genomics Platform"/>
            <consortium name="The Broad Institute Genome Sequencing Center for Infectious Disease"/>
            <person name="Wu L."/>
            <person name="Ma J."/>
        </authorList>
    </citation>
    <scope>NUCLEOTIDE SEQUENCE [LARGE SCALE GENOMIC DNA]</scope>
    <source>
        <strain evidence="3">JCM 7356</strain>
    </source>
</reference>
<evidence type="ECO:0000313" key="2">
    <source>
        <dbReference type="EMBL" id="GAA2281579.1"/>
    </source>
</evidence>
<evidence type="ECO:0000259" key="1">
    <source>
        <dbReference type="Pfam" id="PF00144"/>
    </source>
</evidence>
<keyword evidence="2" id="KW-0378">Hydrolase</keyword>